<keyword evidence="1" id="KW-1133">Transmembrane helix</keyword>
<accession>A0A2M6WEE8</accession>
<dbReference type="AlphaFoldDB" id="A0A2M6WEE8"/>
<feature type="transmembrane region" description="Helical" evidence="1">
    <location>
        <begin position="70"/>
        <end position="92"/>
    </location>
</feature>
<dbReference type="EMBL" id="PFBJ01000009">
    <property type="protein sequence ID" value="PIT91143.1"/>
    <property type="molecule type" value="Genomic_DNA"/>
</dbReference>
<comment type="caution">
    <text evidence="2">The sequence shown here is derived from an EMBL/GenBank/DDBJ whole genome shotgun (WGS) entry which is preliminary data.</text>
</comment>
<organism evidence="2 3">
    <name type="scientific">Candidatus Kaiserbacteria bacterium CG10_big_fil_rev_8_21_14_0_10_49_17</name>
    <dbReference type="NCBI Taxonomy" id="1974609"/>
    <lineage>
        <taxon>Bacteria</taxon>
        <taxon>Candidatus Kaiseribacteriota</taxon>
    </lineage>
</organism>
<evidence type="ECO:0000313" key="2">
    <source>
        <dbReference type="EMBL" id="PIT91143.1"/>
    </source>
</evidence>
<sequence>MDESSHTHETKYRQYFNWNTIVQVGLVGFTTLGFLLTALKLPEYGLLVALISEVFWLYSSYRAWKEANQIGIFITTIVITLILIMGVVNYWFL</sequence>
<protein>
    <submittedName>
        <fullName evidence="2">Uncharacterized protein</fullName>
    </submittedName>
</protein>
<feature type="transmembrane region" description="Helical" evidence="1">
    <location>
        <begin position="20"/>
        <end position="39"/>
    </location>
</feature>
<reference evidence="3" key="1">
    <citation type="submission" date="2017-09" db="EMBL/GenBank/DDBJ databases">
        <title>Depth-based differentiation of microbial function through sediment-hosted aquifers and enrichment of novel symbionts in the deep terrestrial subsurface.</title>
        <authorList>
            <person name="Probst A.J."/>
            <person name="Ladd B."/>
            <person name="Jarett J.K."/>
            <person name="Geller-Mcgrath D.E."/>
            <person name="Sieber C.M.K."/>
            <person name="Emerson J.B."/>
            <person name="Anantharaman K."/>
            <person name="Thomas B.C."/>
            <person name="Malmstrom R."/>
            <person name="Stieglmeier M."/>
            <person name="Klingl A."/>
            <person name="Woyke T."/>
            <person name="Ryan C.M."/>
            <person name="Banfield J.F."/>
        </authorList>
    </citation>
    <scope>NUCLEOTIDE SEQUENCE [LARGE SCALE GENOMIC DNA]</scope>
</reference>
<evidence type="ECO:0000313" key="3">
    <source>
        <dbReference type="Proteomes" id="UP000228809"/>
    </source>
</evidence>
<keyword evidence="1" id="KW-0812">Transmembrane</keyword>
<proteinExistence type="predicted"/>
<keyword evidence="1" id="KW-0472">Membrane</keyword>
<dbReference type="Proteomes" id="UP000228809">
    <property type="component" value="Unassembled WGS sequence"/>
</dbReference>
<evidence type="ECO:0000256" key="1">
    <source>
        <dbReference type="SAM" id="Phobius"/>
    </source>
</evidence>
<name>A0A2M6WEE8_9BACT</name>
<gene>
    <name evidence="2" type="ORF">COU17_01950</name>
</gene>